<name>A0AAE5CC64_9BACT</name>
<dbReference type="InterPro" id="IPR003583">
    <property type="entry name" value="Hlx-hairpin-Hlx_DNA-bd_motif"/>
</dbReference>
<dbReference type="Gene3D" id="3.30.420.340">
    <property type="entry name" value="UvrC, RNAse H endonuclease domain"/>
    <property type="match status" value="1"/>
</dbReference>
<keyword evidence="4 7" id="KW-0267">Excision nuclease</keyword>
<evidence type="ECO:0000313" key="11">
    <source>
        <dbReference type="EMBL" id="NIR75270.1"/>
    </source>
</evidence>
<evidence type="ECO:0000259" key="9">
    <source>
        <dbReference type="PROSITE" id="PS50164"/>
    </source>
</evidence>
<dbReference type="InterPro" id="IPR038476">
    <property type="entry name" value="UvrC_RNase_H_dom_sf"/>
</dbReference>
<dbReference type="FunFam" id="3.40.1440.10:FF:000001">
    <property type="entry name" value="UvrABC system protein C"/>
    <property type="match status" value="1"/>
</dbReference>
<keyword evidence="3 7" id="KW-0228">DNA excision</keyword>
<gene>
    <name evidence="7 11" type="primary">uvrC</name>
    <name evidence="11" type="ORF">GWO12_09175</name>
</gene>
<evidence type="ECO:0000259" key="10">
    <source>
        <dbReference type="PROSITE" id="PS50165"/>
    </source>
</evidence>
<dbReference type="PROSITE" id="PS50165">
    <property type="entry name" value="UVRC"/>
    <property type="match status" value="1"/>
</dbReference>
<comment type="caution">
    <text evidence="11">The sequence shown here is derived from an EMBL/GenBank/DDBJ whole genome shotgun (WGS) entry which is preliminary data.</text>
</comment>
<feature type="domain" description="GIY-YIG" evidence="9">
    <location>
        <begin position="16"/>
        <end position="95"/>
    </location>
</feature>
<dbReference type="GO" id="GO:0009432">
    <property type="term" value="P:SOS response"/>
    <property type="evidence" value="ECO:0007669"/>
    <property type="project" value="UniProtKB-UniRule"/>
</dbReference>
<evidence type="ECO:0000256" key="7">
    <source>
        <dbReference type="HAMAP-Rule" id="MF_00203"/>
    </source>
</evidence>
<dbReference type="GO" id="GO:0009381">
    <property type="term" value="F:excinuclease ABC activity"/>
    <property type="evidence" value="ECO:0007669"/>
    <property type="project" value="UniProtKB-UniRule"/>
</dbReference>
<dbReference type="EMBL" id="JAACAK010000067">
    <property type="protein sequence ID" value="NIR75270.1"/>
    <property type="molecule type" value="Genomic_DNA"/>
</dbReference>
<evidence type="ECO:0000259" key="8">
    <source>
        <dbReference type="PROSITE" id="PS50151"/>
    </source>
</evidence>
<dbReference type="SMART" id="SM00278">
    <property type="entry name" value="HhH1"/>
    <property type="match status" value="3"/>
</dbReference>
<dbReference type="Pfam" id="PF14520">
    <property type="entry name" value="HHH_5"/>
    <property type="match status" value="1"/>
</dbReference>
<dbReference type="SUPFAM" id="SSF47781">
    <property type="entry name" value="RuvA domain 2-like"/>
    <property type="match status" value="1"/>
</dbReference>
<dbReference type="Gene3D" id="1.10.150.20">
    <property type="entry name" value="5' to 3' exonuclease, C-terminal subdomain"/>
    <property type="match status" value="1"/>
</dbReference>
<evidence type="ECO:0000313" key="12">
    <source>
        <dbReference type="Proteomes" id="UP000702544"/>
    </source>
</evidence>
<dbReference type="NCBIfam" id="NF001824">
    <property type="entry name" value="PRK00558.1-5"/>
    <property type="match status" value="1"/>
</dbReference>
<keyword evidence="2 7" id="KW-0227">DNA damage</keyword>
<dbReference type="GO" id="GO:0009380">
    <property type="term" value="C:excinuclease repair complex"/>
    <property type="evidence" value="ECO:0007669"/>
    <property type="project" value="InterPro"/>
</dbReference>
<dbReference type="CDD" id="cd10434">
    <property type="entry name" value="GIY-YIG_UvrC_Cho"/>
    <property type="match status" value="1"/>
</dbReference>
<dbReference type="GO" id="GO:0003677">
    <property type="term" value="F:DNA binding"/>
    <property type="evidence" value="ECO:0007669"/>
    <property type="project" value="UniProtKB-UniRule"/>
</dbReference>
<feature type="domain" description="UVR" evidence="8">
    <location>
        <begin position="206"/>
        <end position="241"/>
    </location>
</feature>
<dbReference type="PROSITE" id="PS50164">
    <property type="entry name" value="GIY_YIG"/>
    <property type="match status" value="1"/>
</dbReference>
<dbReference type="SUPFAM" id="SSF82771">
    <property type="entry name" value="GIY-YIG endonuclease"/>
    <property type="match status" value="1"/>
</dbReference>
<dbReference type="NCBIfam" id="TIGR00194">
    <property type="entry name" value="uvrC"/>
    <property type="match status" value="1"/>
</dbReference>
<dbReference type="GO" id="GO:0005737">
    <property type="term" value="C:cytoplasm"/>
    <property type="evidence" value="ECO:0007669"/>
    <property type="project" value="UniProtKB-SubCell"/>
</dbReference>
<keyword evidence="6 7" id="KW-0742">SOS response</keyword>
<evidence type="ECO:0000256" key="5">
    <source>
        <dbReference type="ARBA" id="ARBA00023204"/>
    </source>
</evidence>
<evidence type="ECO:0000256" key="2">
    <source>
        <dbReference type="ARBA" id="ARBA00022763"/>
    </source>
</evidence>
<dbReference type="HAMAP" id="MF_00203">
    <property type="entry name" value="UvrC"/>
    <property type="match status" value="1"/>
</dbReference>
<reference evidence="11 12" key="1">
    <citation type="submission" date="2020-01" db="EMBL/GenBank/DDBJ databases">
        <title>Genomes assembled from Gulf of Kutch pelagic sediment metagenomes.</title>
        <authorList>
            <person name="Chandrashekar M."/>
            <person name="Mahajan M.S."/>
            <person name="Dave K.J."/>
            <person name="Vatsa P."/>
            <person name="Nathani N.M."/>
        </authorList>
    </citation>
    <scope>NUCLEOTIDE SEQUENCE [LARGE SCALE GENOMIC DNA]</scope>
    <source>
        <strain evidence="11">KS3-K002</strain>
    </source>
</reference>
<comment type="similarity">
    <text evidence="7">Belongs to the UvrC family.</text>
</comment>
<dbReference type="InterPro" id="IPR010994">
    <property type="entry name" value="RuvA_2-like"/>
</dbReference>
<dbReference type="Pfam" id="PF22920">
    <property type="entry name" value="UvrC_RNaseH"/>
    <property type="match status" value="1"/>
</dbReference>
<feature type="domain" description="UvrC family homology region profile" evidence="10">
    <location>
        <begin position="258"/>
        <end position="485"/>
    </location>
</feature>
<dbReference type="InterPro" id="IPR001943">
    <property type="entry name" value="UVR_dom"/>
</dbReference>
<dbReference type="InterPro" id="IPR004791">
    <property type="entry name" value="UvrC"/>
</dbReference>
<dbReference type="Pfam" id="PF01541">
    <property type="entry name" value="GIY-YIG"/>
    <property type="match status" value="1"/>
</dbReference>
<dbReference type="PANTHER" id="PTHR30562">
    <property type="entry name" value="UVRC/OXIDOREDUCTASE"/>
    <property type="match status" value="1"/>
</dbReference>
<evidence type="ECO:0000256" key="4">
    <source>
        <dbReference type="ARBA" id="ARBA00022881"/>
    </source>
</evidence>
<organism evidence="11 12">
    <name type="scientific">Candidatus Kutchimonas denitrificans</name>
    <dbReference type="NCBI Taxonomy" id="3056748"/>
    <lineage>
        <taxon>Bacteria</taxon>
        <taxon>Pseudomonadati</taxon>
        <taxon>Gemmatimonadota</taxon>
        <taxon>Gemmatimonadia</taxon>
        <taxon>Candidatus Palauibacterales</taxon>
        <taxon>Candidatus Palauibacteraceae</taxon>
        <taxon>Candidatus Kutchimonas</taxon>
    </lineage>
</organism>
<dbReference type="InterPro" id="IPR001162">
    <property type="entry name" value="UvrC_RNase_H_dom"/>
</dbReference>
<proteinExistence type="inferred from homology"/>
<sequence length="612" mass="69123">MSTTAVSEEKLASLPVEPGVYILKDAKGKPLYVGKAKSLRDRVRSYFREPAGSHHKPPEMIRRIADFETIVTDSTSEALILESNLIKEYAPRFNIRLRDDKTYPYIKVTVGEPFPRVFVTRRLVKDGSRYFGPYADVGHMRRALRAIKKLYTIRSCHYDLPQQAPSRPCLDYYIGRCKAPCVGYQTESDYREMIDEVLLVLQGHTGKLAEKLAERMEDAAQSLEFERAAEYRDVLRGLAELERRQLAIDPRGGDVDAVALVRDGDSACGVIFKIREGKLLGREAHFLGNVENEAEESILSVFLARYYLLQQEVARELLVPIEFEDRQAVEAHLRERTGRAFSVHVPQRGFKRELVRLAAENARHLLEERQLLEGQAERRAPPALYSLRGELNLERVPRAIVGFDISNIQGADAVGASVWFENGEPLKSEYRRYRIESVEGVDDYAAMQEIVSRYFSRRLAEEKRLPDLVLIDGGKGQLSAAAQALERVGLPDLPVVALAKREELIFTLDRIEPLRLTRRAPGLRLLQRVRDEVHRFGLQYHRQRRSRRTLRSGLLDIPGVGPARQESLLREFGSLKAVKAAAPEEIARVPGIGEALAGKIAAALQEPDDATG</sequence>
<dbReference type="InterPro" id="IPR000305">
    <property type="entry name" value="GIY-YIG_endonuc"/>
</dbReference>
<dbReference type="PANTHER" id="PTHR30562:SF1">
    <property type="entry name" value="UVRABC SYSTEM PROTEIN C"/>
    <property type="match status" value="1"/>
</dbReference>
<dbReference type="InterPro" id="IPR036876">
    <property type="entry name" value="UVR_dom_sf"/>
</dbReference>
<dbReference type="Proteomes" id="UP000702544">
    <property type="component" value="Unassembled WGS sequence"/>
</dbReference>
<dbReference type="InterPro" id="IPR047296">
    <property type="entry name" value="GIY-YIG_UvrC_Cho"/>
</dbReference>
<dbReference type="SMART" id="SM00465">
    <property type="entry name" value="GIYc"/>
    <property type="match status" value="1"/>
</dbReference>
<evidence type="ECO:0000256" key="3">
    <source>
        <dbReference type="ARBA" id="ARBA00022769"/>
    </source>
</evidence>
<dbReference type="SUPFAM" id="SSF46600">
    <property type="entry name" value="C-terminal UvrC-binding domain of UvrB"/>
    <property type="match status" value="1"/>
</dbReference>
<dbReference type="Gene3D" id="4.10.860.10">
    <property type="entry name" value="UVR domain"/>
    <property type="match status" value="1"/>
</dbReference>
<evidence type="ECO:0000256" key="6">
    <source>
        <dbReference type="ARBA" id="ARBA00023236"/>
    </source>
</evidence>
<dbReference type="AlphaFoldDB" id="A0AAE5CC64"/>
<comment type="subunit">
    <text evidence="7">Interacts with UvrB in an incision complex.</text>
</comment>
<dbReference type="GO" id="GO:0006289">
    <property type="term" value="P:nucleotide-excision repair"/>
    <property type="evidence" value="ECO:0007669"/>
    <property type="project" value="UniProtKB-UniRule"/>
</dbReference>
<comment type="function">
    <text evidence="7">The UvrABC repair system catalyzes the recognition and processing of DNA lesions. UvrC both incises the 5' and 3' sides of the lesion. The N-terminal half is responsible for the 3' incision and the C-terminal half is responsible for the 5' incision.</text>
</comment>
<evidence type="ECO:0000256" key="1">
    <source>
        <dbReference type="ARBA" id="ARBA00022490"/>
    </source>
</evidence>
<dbReference type="Pfam" id="PF08459">
    <property type="entry name" value="UvrC_RNaseH_dom"/>
    <property type="match status" value="1"/>
</dbReference>
<accession>A0AAE5CC64</accession>
<dbReference type="Gene3D" id="3.40.1440.10">
    <property type="entry name" value="GIY-YIG endonuclease"/>
    <property type="match status" value="1"/>
</dbReference>
<keyword evidence="5 7" id="KW-0234">DNA repair</keyword>
<comment type="subcellular location">
    <subcellularLocation>
        <location evidence="7">Cytoplasm</location>
    </subcellularLocation>
</comment>
<dbReference type="PROSITE" id="PS50151">
    <property type="entry name" value="UVR"/>
    <property type="match status" value="1"/>
</dbReference>
<protein>
    <recommendedName>
        <fullName evidence="7">UvrABC system protein C</fullName>
        <shortName evidence="7">Protein UvrC</shortName>
    </recommendedName>
    <alternativeName>
        <fullName evidence="7">Excinuclease ABC subunit C</fullName>
    </alternativeName>
</protein>
<dbReference type="InterPro" id="IPR050066">
    <property type="entry name" value="UvrABC_protein_C"/>
</dbReference>
<dbReference type="Pfam" id="PF02151">
    <property type="entry name" value="UVR"/>
    <property type="match status" value="1"/>
</dbReference>
<keyword evidence="1 7" id="KW-0963">Cytoplasm</keyword>
<dbReference type="InterPro" id="IPR035901">
    <property type="entry name" value="GIY-YIG_endonuc_sf"/>
</dbReference>